<sequence>MFCLNLKMKLNELDFLLTSQGFERTNYPLSFPLVIHGVPGCGKSTLIRTLLVDINTAARTCGTPYGATLQHPGVLAPRDHPIAPSIDRRILDEYQLADTRTIADFNVLFGDPYQGSFRLSPHYTKSLSHRVPKPVCEFLRTRGFDIAGERSGRITTANPYSPELNSTDWLKHTILHLGPASAALTHSHAICSRSSAEVQGLEFENTTVVYHSSEKTQTVPFYVCCTRASQSLTLTSDEFHEFHTSA</sequence>
<reference evidence="2 3" key="1">
    <citation type="journal article" date="2011" name="Arch. Virol.">
        <title>Blackberry virus E: an unusual flexivirus.</title>
        <authorList>
            <person name="Sabanadzovic S."/>
            <person name="Abou Ghanem-Sabanadzovic N."/>
            <person name="Tzanetakis I.E."/>
        </authorList>
    </citation>
    <scope>NUCLEOTIDE SEQUENCE [LARGE SCALE GENOMIC DNA]</scope>
    <source>
        <strain evidence="2">BB_Ellis-1</strain>
    </source>
</reference>
<protein>
    <submittedName>
        <fullName evidence="2">TGB-1</fullName>
    </submittedName>
</protein>
<keyword evidence="3" id="KW-1185">Reference proteome</keyword>
<name>F8VAG0_9VIRU</name>
<dbReference type="RefSeq" id="YP_004659201.1">
    <property type="nucleotide sequence ID" value="NC_015706.1"/>
</dbReference>
<dbReference type="GO" id="GO:0005524">
    <property type="term" value="F:ATP binding"/>
    <property type="evidence" value="ECO:0007669"/>
    <property type="project" value="InterPro"/>
</dbReference>
<accession>F8VAG0</accession>
<dbReference type="GeneID" id="10894479"/>
<dbReference type="SUPFAM" id="SSF52540">
    <property type="entry name" value="P-loop containing nucleoside triphosphate hydrolases"/>
    <property type="match status" value="1"/>
</dbReference>
<evidence type="ECO:0000259" key="1">
    <source>
        <dbReference type="Pfam" id="PF01443"/>
    </source>
</evidence>
<dbReference type="InterPro" id="IPR027417">
    <property type="entry name" value="P-loop_NTPase"/>
</dbReference>
<proteinExistence type="predicted"/>
<feature type="domain" description="(+)RNA virus helicase C-terminal" evidence="1">
    <location>
        <begin position="33"/>
        <end position="234"/>
    </location>
</feature>
<organism evidence="2 3">
    <name type="scientific">Blackberry virus E</name>
    <dbReference type="NCBI Taxonomy" id="1043184"/>
    <lineage>
        <taxon>Viruses</taxon>
        <taxon>Riboviria</taxon>
        <taxon>Orthornavirae</taxon>
        <taxon>Kitrinoviricota</taxon>
        <taxon>Alsuviricetes</taxon>
        <taxon>Tymovirales</taxon>
        <taxon>Alphaflexiviridae</taxon>
        <taxon>Allexivirus</taxon>
        <taxon>Allexivirus epsilonrubi</taxon>
    </lineage>
</organism>
<dbReference type="OrthoDB" id="16070at10239"/>
<evidence type="ECO:0000313" key="2">
    <source>
        <dbReference type="EMBL" id="AEI17898.1"/>
    </source>
</evidence>
<dbReference type="KEGG" id="vg:10894479"/>
<dbReference type="Pfam" id="PF01443">
    <property type="entry name" value="Viral_helicase1"/>
    <property type="match status" value="1"/>
</dbReference>
<dbReference type="InterPro" id="IPR027351">
    <property type="entry name" value="(+)RNA_virus_helicase_core_dom"/>
</dbReference>
<evidence type="ECO:0000313" key="3">
    <source>
        <dbReference type="Proteomes" id="UP000201104"/>
    </source>
</evidence>
<dbReference type="Proteomes" id="UP000201104">
    <property type="component" value="Segment"/>
</dbReference>
<dbReference type="EMBL" id="JN053266">
    <property type="protein sequence ID" value="AEI17898.1"/>
    <property type="molecule type" value="Genomic_RNA"/>
</dbReference>